<feature type="compositionally biased region" description="Basic residues" evidence="1">
    <location>
        <begin position="70"/>
        <end position="93"/>
    </location>
</feature>
<feature type="region of interest" description="Disordered" evidence="1">
    <location>
        <begin position="1"/>
        <end position="24"/>
    </location>
</feature>
<evidence type="ECO:0000256" key="1">
    <source>
        <dbReference type="SAM" id="MobiDB-lite"/>
    </source>
</evidence>
<evidence type="ECO:0000313" key="3">
    <source>
        <dbReference type="Proteomes" id="UP001180724"/>
    </source>
</evidence>
<name>A0ABU3B2L8_9ACTN</name>
<protein>
    <submittedName>
        <fullName evidence="2">Topoisomerase C-terminal repeat-containing protein</fullName>
    </submittedName>
</protein>
<feature type="non-terminal residue" evidence="2">
    <location>
        <position position="1"/>
    </location>
</feature>
<dbReference type="Pfam" id="PF13368">
    <property type="entry name" value="Toprim_C_rpt"/>
    <property type="match status" value="1"/>
</dbReference>
<feature type="region of interest" description="Disordered" evidence="1">
    <location>
        <begin position="66"/>
        <end position="140"/>
    </location>
</feature>
<reference evidence="2" key="1">
    <citation type="submission" date="2024-05" db="EMBL/GenBank/DDBJ databases">
        <title>30 novel species of actinomycetes from the DSMZ collection.</title>
        <authorList>
            <person name="Nouioui I."/>
        </authorList>
    </citation>
    <scope>NUCLEOTIDE SEQUENCE</scope>
    <source>
        <strain evidence="2">DSM 40712</strain>
    </source>
</reference>
<feature type="compositionally biased region" description="Basic residues" evidence="1">
    <location>
        <begin position="107"/>
        <end position="119"/>
    </location>
</feature>
<gene>
    <name evidence="2" type="ORF">RM812_42265</name>
</gene>
<organism evidence="2 3">
    <name type="scientific">Streptomyces lancefieldiae</name>
    <dbReference type="NCBI Taxonomy" id="3075520"/>
    <lineage>
        <taxon>Bacteria</taxon>
        <taxon>Bacillati</taxon>
        <taxon>Actinomycetota</taxon>
        <taxon>Actinomycetes</taxon>
        <taxon>Kitasatosporales</taxon>
        <taxon>Streptomycetaceae</taxon>
        <taxon>Streptomyces</taxon>
    </lineage>
</organism>
<accession>A0ABU3B2L8</accession>
<proteinExistence type="predicted"/>
<dbReference type="InterPro" id="IPR025589">
    <property type="entry name" value="Toprim_C_rpt"/>
</dbReference>
<dbReference type="RefSeq" id="WP_311586338.1">
    <property type="nucleotide sequence ID" value="NZ_JAVRFH010000305.1"/>
</dbReference>
<dbReference type="EMBL" id="JAVRFH010000305">
    <property type="protein sequence ID" value="MDT0616705.1"/>
    <property type="molecule type" value="Genomic_DNA"/>
</dbReference>
<keyword evidence="3" id="KW-1185">Reference proteome</keyword>
<feature type="compositionally biased region" description="Low complexity" evidence="1">
    <location>
        <begin position="94"/>
        <end position="106"/>
    </location>
</feature>
<feature type="compositionally biased region" description="Polar residues" evidence="1">
    <location>
        <begin position="131"/>
        <end position="140"/>
    </location>
</feature>
<evidence type="ECO:0000313" key="2">
    <source>
        <dbReference type="EMBL" id="MDT0616705.1"/>
    </source>
</evidence>
<comment type="caution">
    <text evidence="2">The sequence shown here is derived from an EMBL/GenBank/DDBJ whole genome shotgun (WGS) entry which is preliminary data.</text>
</comment>
<sequence>PKQRGRAAAKPPLKELGTDPVSERPVVVKDGRFGAYVTDGETNATLRTGDSVEEITPERGYELLAEKRAKGPAKKKTAKKAPAKKATAKKTAAKKTTATKTTATKKTAAKKTTTKKTATKKTTAAVKKTASASPSPSSED</sequence>
<feature type="compositionally biased region" description="Low complexity" evidence="1">
    <location>
        <begin position="120"/>
        <end position="130"/>
    </location>
</feature>
<dbReference type="Proteomes" id="UP001180724">
    <property type="component" value="Unassembled WGS sequence"/>
</dbReference>